<dbReference type="SUPFAM" id="SSF51161">
    <property type="entry name" value="Trimeric LpxA-like enzymes"/>
    <property type="match status" value="1"/>
</dbReference>
<dbReference type="GO" id="GO:0009001">
    <property type="term" value="F:serine O-acetyltransferase activity"/>
    <property type="evidence" value="ECO:0007669"/>
    <property type="project" value="UniProtKB-EC"/>
</dbReference>
<protein>
    <submittedName>
        <fullName evidence="1">Serine O-acetyltransferase</fullName>
        <ecNumber evidence="1">2.3.1.30</ecNumber>
    </submittedName>
</protein>
<dbReference type="AlphaFoldDB" id="A0A7W6JWQ9"/>
<organism evidence="1 2">
    <name type="scientific">Sphingomonas kyeonggiensis</name>
    <dbReference type="NCBI Taxonomy" id="1268553"/>
    <lineage>
        <taxon>Bacteria</taxon>
        <taxon>Pseudomonadati</taxon>
        <taxon>Pseudomonadota</taxon>
        <taxon>Alphaproteobacteria</taxon>
        <taxon>Sphingomonadales</taxon>
        <taxon>Sphingomonadaceae</taxon>
        <taxon>Sphingomonas</taxon>
    </lineage>
</organism>
<keyword evidence="1" id="KW-0012">Acyltransferase</keyword>
<dbReference type="Proteomes" id="UP000557392">
    <property type="component" value="Unassembled WGS sequence"/>
</dbReference>
<dbReference type="EMBL" id="JACIEH010000003">
    <property type="protein sequence ID" value="MBB4099932.1"/>
    <property type="molecule type" value="Genomic_DNA"/>
</dbReference>
<sequence>MTIALRIGDADRLSAYVARQLLIFGGEDEDREGVDAFVPEALERFRPISRVVRIFENDRFDHLHSLQYATFLYLLGRVAWEADRSAALVDKLFFLNKSLCNIEVHPAVKLPPVFFVSHGIGAVLGNADYGDRLVIFQNVTVGRVGDNRPRLGRDVILYAGASVTGSAVIGDNVVIGAGVRVHNSHVPDNSLVRERNGEINITPLVRDYNQLYLND</sequence>
<keyword evidence="1" id="KW-0808">Transferase</keyword>
<comment type="caution">
    <text evidence="1">The sequence shown here is derived from an EMBL/GenBank/DDBJ whole genome shotgun (WGS) entry which is preliminary data.</text>
</comment>
<name>A0A7W6JWQ9_9SPHN</name>
<dbReference type="RefSeq" id="WP_183999279.1">
    <property type="nucleotide sequence ID" value="NZ_JACIEH010000003.1"/>
</dbReference>
<dbReference type="InterPro" id="IPR011004">
    <property type="entry name" value="Trimer_LpxA-like_sf"/>
</dbReference>
<accession>A0A7W6JWQ9</accession>
<dbReference type="Gene3D" id="2.160.10.10">
    <property type="entry name" value="Hexapeptide repeat proteins"/>
    <property type="match status" value="1"/>
</dbReference>
<reference evidence="1 2" key="1">
    <citation type="submission" date="2020-08" db="EMBL/GenBank/DDBJ databases">
        <title>Genomic Encyclopedia of Type Strains, Phase IV (KMG-IV): sequencing the most valuable type-strain genomes for metagenomic binning, comparative biology and taxonomic classification.</title>
        <authorList>
            <person name="Goeker M."/>
        </authorList>
    </citation>
    <scope>NUCLEOTIDE SEQUENCE [LARGE SCALE GENOMIC DNA]</scope>
    <source>
        <strain evidence="1 2">DSM 101806</strain>
    </source>
</reference>
<dbReference type="PANTHER" id="PTHR42811">
    <property type="entry name" value="SERINE ACETYLTRANSFERASE"/>
    <property type="match status" value="1"/>
</dbReference>
<proteinExistence type="predicted"/>
<evidence type="ECO:0000313" key="2">
    <source>
        <dbReference type="Proteomes" id="UP000557392"/>
    </source>
</evidence>
<gene>
    <name evidence="1" type="ORF">GGR46_003504</name>
</gene>
<keyword evidence="2" id="KW-1185">Reference proteome</keyword>
<dbReference type="InterPro" id="IPR001451">
    <property type="entry name" value="Hexapep"/>
</dbReference>
<dbReference type="EC" id="2.3.1.30" evidence="1"/>
<evidence type="ECO:0000313" key="1">
    <source>
        <dbReference type="EMBL" id="MBB4099932.1"/>
    </source>
</evidence>
<dbReference type="Pfam" id="PF00132">
    <property type="entry name" value="Hexapep"/>
    <property type="match status" value="1"/>
</dbReference>